<dbReference type="EMBL" id="CP036280">
    <property type="protein sequence ID" value="QDU70471.1"/>
    <property type="molecule type" value="Genomic_DNA"/>
</dbReference>
<dbReference type="RefSeq" id="WP_236254552.1">
    <property type="nucleotide sequence ID" value="NZ_CP036280.1"/>
</dbReference>
<evidence type="ECO:0000313" key="2">
    <source>
        <dbReference type="Proteomes" id="UP000320386"/>
    </source>
</evidence>
<evidence type="ECO:0000313" key="1">
    <source>
        <dbReference type="EMBL" id="QDU70471.1"/>
    </source>
</evidence>
<keyword evidence="2" id="KW-1185">Reference proteome</keyword>
<accession>A0A518BU17</accession>
<protein>
    <submittedName>
        <fullName evidence="1">Uncharacterized protein</fullName>
    </submittedName>
</protein>
<gene>
    <name evidence="1" type="ORF">Pan265_02990</name>
</gene>
<proteinExistence type="predicted"/>
<name>A0A518BU17_9BACT</name>
<sequence length="50" mass="5264">MTAMRHSSLELTMNVYTDPALLDVAQAVETLPTFGTPASEVSDQPLSVAG</sequence>
<organism evidence="1 2">
    <name type="scientific">Mucisphaera calidilacus</name>
    <dbReference type="NCBI Taxonomy" id="2527982"/>
    <lineage>
        <taxon>Bacteria</taxon>
        <taxon>Pseudomonadati</taxon>
        <taxon>Planctomycetota</taxon>
        <taxon>Phycisphaerae</taxon>
        <taxon>Phycisphaerales</taxon>
        <taxon>Phycisphaeraceae</taxon>
        <taxon>Mucisphaera</taxon>
    </lineage>
</organism>
<dbReference type="AlphaFoldDB" id="A0A518BU17"/>
<dbReference type="Proteomes" id="UP000320386">
    <property type="component" value="Chromosome"/>
</dbReference>
<reference evidence="1 2" key="1">
    <citation type="submission" date="2019-02" db="EMBL/GenBank/DDBJ databases">
        <title>Deep-cultivation of Planctomycetes and their phenomic and genomic characterization uncovers novel biology.</title>
        <authorList>
            <person name="Wiegand S."/>
            <person name="Jogler M."/>
            <person name="Boedeker C."/>
            <person name="Pinto D."/>
            <person name="Vollmers J."/>
            <person name="Rivas-Marin E."/>
            <person name="Kohn T."/>
            <person name="Peeters S.H."/>
            <person name="Heuer A."/>
            <person name="Rast P."/>
            <person name="Oberbeckmann S."/>
            <person name="Bunk B."/>
            <person name="Jeske O."/>
            <person name="Meyerdierks A."/>
            <person name="Storesund J.E."/>
            <person name="Kallscheuer N."/>
            <person name="Luecker S."/>
            <person name="Lage O.M."/>
            <person name="Pohl T."/>
            <person name="Merkel B.J."/>
            <person name="Hornburger P."/>
            <person name="Mueller R.-W."/>
            <person name="Bruemmer F."/>
            <person name="Labrenz M."/>
            <person name="Spormann A.M."/>
            <person name="Op den Camp H."/>
            <person name="Overmann J."/>
            <person name="Amann R."/>
            <person name="Jetten M.S.M."/>
            <person name="Mascher T."/>
            <person name="Medema M.H."/>
            <person name="Devos D.P."/>
            <person name="Kaster A.-K."/>
            <person name="Ovreas L."/>
            <person name="Rohde M."/>
            <person name="Galperin M.Y."/>
            <person name="Jogler C."/>
        </authorList>
    </citation>
    <scope>NUCLEOTIDE SEQUENCE [LARGE SCALE GENOMIC DNA]</scope>
    <source>
        <strain evidence="1 2">Pan265</strain>
    </source>
</reference>
<dbReference type="KEGG" id="mcad:Pan265_02990"/>